<feature type="transmembrane region" description="Helical" evidence="1">
    <location>
        <begin position="313"/>
        <end position="334"/>
    </location>
</feature>
<feature type="transmembrane region" description="Helical" evidence="1">
    <location>
        <begin position="183"/>
        <end position="208"/>
    </location>
</feature>
<dbReference type="Proteomes" id="UP000256913">
    <property type="component" value="Unassembled WGS sequence"/>
</dbReference>
<feature type="transmembrane region" description="Helical" evidence="1">
    <location>
        <begin position="365"/>
        <end position="386"/>
    </location>
</feature>
<proteinExistence type="predicted"/>
<feature type="transmembrane region" description="Helical" evidence="1">
    <location>
        <begin position="154"/>
        <end position="171"/>
    </location>
</feature>
<sequence>MRAPRRFAATLFPEPATAADPRHWPVWLAVLLGGGLYLAWRTPGVGAWDTVWAEDGANFLNDAANRSVVDAITNTLNGYFGVYNRLVAEVVTTFPVSWWAVVNTLLAVGSTLGLAAIVYQCSAGFLPHRALRLFVAAPVVLQWVANGEAVNNNATLQFPMLYALFWILLAVPRGRFGRIGAPVAAGLIALTTTLAVVFVPLALVRAAVRRDRSGIATAATLVGAIAIQLVALASGKADRGDIGGTRLDLTWIGKSVFERLLPQSFFGERWIAHPVAAVPNHPWLIAAALVPLLAAGVVALLRFRRSPAEGPSIPLAALALLHAVGLYSAELIVLGRVPNRYLVAPSMLIVVAVVALLKPRAGARLAGWAPLAAVGALLAVTSIANYRVDHQTRTPLTPSWSAQVDAGRSGCRADPSAFEAILLSGPRGAPYGQVHIPCDRLR</sequence>
<feature type="transmembrane region" description="Helical" evidence="1">
    <location>
        <begin position="214"/>
        <end position="233"/>
    </location>
</feature>
<dbReference type="AlphaFoldDB" id="A0A3D9ZN76"/>
<gene>
    <name evidence="2" type="ORF">DFJ67_4836</name>
</gene>
<keyword evidence="1" id="KW-0472">Membrane</keyword>
<feature type="transmembrane region" description="Helical" evidence="1">
    <location>
        <begin position="341"/>
        <end position="359"/>
    </location>
</feature>
<keyword evidence="1" id="KW-1133">Transmembrane helix</keyword>
<comment type="caution">
    <text evidence="2">The sequence shown here is derived from an EMBL/GenBank/DDBJ whole genome shotgun (WGS) entry which is preliminary data.</text>
</comment>
<accession>A0A3D9ZN76</accession>
<feature type="transmembrane region" description="Helical" evidence="1">
    <location>
        <begin position="283"/>
        <end position="301"/>
    </location>
</feature>
<feature type="transmembrane region" description="Helical" evidence="1">
    <location>
        <begin position="96"/>
        <end position="118"/>
    </location>
</feature>
<keyword evidence="3" id="KW-1185">Reference proteome</keyword>
<dbReference type="EMBL" id="QUMQ01000001">
    <property type="protein sequence ID" value="REF98816.1"/>
    <property type="molecule type" value="Genomic_DNA"/>
</dbReference>
<protein>
    <recommendedName>
        <fullName evidence="4">Dolichyl-phosphate-mannose-protein mannosyltransferase</fullName>
    </recommendedName>
</protein>
<evidence type="ECO:0000256" key="1">
    <source>
        <dbReference type="SAM" id="Phobius"/>
    </source>
</evidence>
<feature type="transmembrane region" description="Helical" evidence="1">
    <location>
        <begin position="130"/>
        <end position="148"/>
    </location>
</feature>
<evidence type="ECO:0000313" key="2">
    <source>
        <dbReference type="EMBL" id="REF98816.1"/>
    </source>
</evidence>
<evidence type="ECO:0008006" key="4">
    <source>
        <dbReference type="Google" id="ProtNLM"/>
    </source>
</evidence>
<reference evidence="2 3" key="1">
    <citation type="submission" date="2018-08" db="EMBL/GenBank/DDBJ databases">
        <title>Sequencing the genomes of 1000 actinobacteria strains.</title>
        <authorList>
            <person name="Klenk H.-P."/>
        </authorList>
    </citation>
    <scope>NUCLEOTIDE SEQUENCE [LARGE SCALE GENOMIC DNA]</scope>
    <source>
        <strain evidence="2 3">DSM 44099</strain>
    </source>
</reference>
<name>A0A3D9ZN76_9ACTN</name>
<keyword evidence="1" id="KW-0812">Transmembrane</keyword>
<organism evidence="2 3">
    <name type="scientific">Asanoa ferruginea</name>
    <dbReference type="NCBI Taxonomy" id="53367"/>
    <lineage>
        <taxon>Bacteria</taxon>
        <taxon>Bacillati</taxon>
        <taxon>Actinomycetota</taxon>
        <taxon>Actinomycetes</taxon>
        <taxon>Micromonosporales</taxon>
        <taxon>Micromonosporaceae</taxon>
        <taxon>Asanoa</taxon>
    </lineage>
</organism>
<evidence type="ECO:0000313" key="3">
    <source>
        <dbReference type="Proteomes" id="UP000256913"/>
    </source>
</evidence>